<dbReference type="AlphaFoldDB" id="A0ABD2QI95"/>
<keyword evidence="5 11" id="KW-0418">Kinase</keyword>
<dbReference type="Proteomes" id="UP001626550">
    <property type="component" value="Unassembled WGS sequence"/>
</dbReference>
<comment type="cofactor">
    <cofactor evidence="11">
        <name>Mg(2+)</name>
        <dbReference type="ChEBI" id="CHEBI:18420"/>
    </cofactor>
</comment>
<dbReference type="PROSITE" id="PS00107">
    <property type="entry name" value="PROTEIN_KINASE_ATP"/>
    <property type="match status" value="1"/>
</dbReference>
<dbReference type="InterPro" id="IPR017441">
    <property type="entry name" value="Protein_kinase_ATP_BS"/>
</dbReference>
<evidence type="ECO:0000256" key="9">
    <source>
        <dbReference type="PROSITE-ProRule" id="PRU10141"/>
    </source>
</evidence>
<reference evidence="13 14" key="1">
    <citation type="submission" date="2024-11" db="EMBL/GenBank/DDBJ databases">
        <title>Adaptive evolution of stress response genes in parasites aligns with host niche diversity.</title>
        <authorList>
            <person name="Hahn C."/>
            <person name="Resl P."/>
        </authorList>
    </citation>
    <scope>NUCLEOTIDE SEQUENCE [LARGE SCALE GENOMIC DNA]</scope>
    <source>
        <strain evidence="13">EGGRZ-B1_66</strain>
        <tissue evidence="13">Body</tissue>
    </source>
</reference>
<dbReference type="PANTHER" id="PTHR24055">
    <property type="entry name" value="MITOGEN-ACTIVATED PROTEIN KINASE"/>
    <property type="match status" value="1"/>
</dbReference>
<evidence type="ECO:0000256" key="11">
    <source>
        <dbReference type="RuleBase" id="RU361165"/>
    </source>
</evidence>
<evidence type="ECO:0000256" key="8">
    <source>
        <dbReference type="ARBA" id="ARBA00048312"/>
    </source>
</evidence>
<dbReference type="SMART" id="SM00220">
    <property type="entry name" value="S_TKc"/>
    <property type="match status" value="1"/>
</dbReference>
<organism evidence="13 14">
    <name type="scientific">Cichlidogyrus casuarinus</name>
    <dbReference type="NCBI Taxonomy" id="1844966"/>
    <lineage>
        <taxon>Eukaryota</taxon>
        <taxon>Metazoa</taxon>
        <taxon>Spiralia</taxon>
        <taxon>Lophotrochozoa</taxon>
        <taxon>Platyhelminthes</taxon>
        <taxon>Monogenea</taxon>
        <taxon>Monopisthocotylea</taxon>
        <taxon>Dactylogyridea</taxon>
        <taxon>Ancyrocephalidae</taxon>
        <taxon>Cichlidogyrus</taxon>
    </lineage>
</organism>
<evidence type="ECO:0000313" key="13">
    <source>
        <dbReference type="EMBL" id="KAL3319047.1"/>
    </source>
</evidence>
<evidence type="ECO:0000256" key="2">
    <source>
        <dbReference type="ARBA" id="ARBA00022527"/>
    </source>
</evidence>
<protein>
    <recommendedName>
        <fullName evidence="1 11">Mitogen-activated protein kinase</fullName>
        <ecNumber evidence="1 11">2.7.11.24</ecNumber>
    </recommendedName>
</protein>
<comment type="activity regulation">
    <text evidence="11">Activated by threonine and tyrosine phosphorylation.</text>
</comment>
<feature type="binding site" evidence="9">
    <location>
        <position position="46"/>
    </location>
    <ligand>
        <name>ATP</name>
        <dbReference type="ChEBI" id="CHEBI:30616"/>
    </ligand>
</feature>
<evidence type="ECO:0000256" key="7">
    <source>
        <dbReference type="ARBA" id="ARBA00047592"/>
    </source>
</evidence>
<comment type="similarity">
    <text evidence="11">Belongs to the protein kinase superfamily. Ser/Thr protein kinase family. MAP kinase subfamily.</text>
</comment>
<accession>A0ABD2QI95</accession>
<dbReference type="EC" id="2.7.11.24" evidence="1 11"/>
<evidence type="ECO:0000313" key="14">
    <source>
        <dbReference type="Proteomes" id="UP001626550"/>
    </source>
</evidence>
<comment type="caution">
    <text evidence="13">The sequence shown here is derived from an EMBL/GenBank/DDBJ whole genome shotgun (WGS) entry which is preliminary data.</text>
</comment>
<comment type="catalytic activity">
    <reaction evidence="7 11">
        <text>L-threonyl-[protein] + ATP = O-phospho-L-threonyl-[protein] + ADP + H(+)</text>
        <dbReference type="Rhea" id="RHEA:46608"/>
        <dbReference type="Rhea" id="RHEA-COMP:11060"/>
        <dbReference type="Rhea" id="RHEA-COMP:11605"/>
        <dbReference type="ChEBI" id="CHEBI:15378"/>
        <dbReference type="ChEBI" id="CHEBI:30013"/>
        <dbReference type="ChEBI" id="CHEBI:30616"/>
        <dbReference type="ChEBI" id="CHEBI:61977"/>
        <dbReference type="ChEBI" id="CHEBI:456216"/>
        <dbReference type="EC" id="2.7.11.24"/>
    </reaction>
</comment>
<gene>
    <name evidence="13" type="ORF">Ciccas_002297</name>
</gene>
<proteinExistence type="inferred from homology"/>
<dbReference type="GO" id="GO:0005524">
    <property type="term" value="F:ATP binding"/>
    <property type="evidence" value="ECO:0007669"/>
    <property type="project" value="UniProtKB-UniRule"/>
</dbReference>
<dbReference type="SUPFAM" id="SSF56112">
    <property type="entry name" value="Protein kinase-like (PK-like)"/>
    <property type="match status" value="1"/>
</dbReference>
<dbReference type="Gene3D" id="3.30.200.20">
    <property type="entry name" value="Phosphorylase Kinase, domain 1"/>
    <property type="match status" value="1"/>
</dbReference>
<dbReference type="PROSITE" id="PS00108">
    <property type="entry name" value="PROTEIN_KINASE_ST"/>
    <property type="match status" value="1"/>
</dbReference>
<dbReference type="FunFam" id="1.10.510.10:FF:000238">
    <property type="entry name" value="Mitogen-activated protein kinase"/>
    <property type="match status" value="1"/>
</dbReference>
<dbReference type="EMBL" id="JBJKFK010000176">
    <property type="protein sequence ID" value="KAL3319047.1"/>
    <property type="molecule type" value="Genomic_DNA"/>
</dbReference>
<evidence type="ECO:0000256" key="4">
    <source>
        <dbReference type="ARBA" id="ARBA00022741"/>
    </source>
</evidence>
<dbReference type="GO" id="GO:0004707">
    <property type="term" value="F:MAP kinase activity"/>
    <property type="evidence" value="ECO:0007669"/>
    <property type="project" value="UniProtKB-EC"/>
</dbReference>
<keyword evidence="11" id="KW-0460">Magnesium</keyword>
<feature type="domain" description="Protein kinase" evidence="12">
    <location>
        <begin position="17"/>
        <end position="314"/>
    </location>
</feature>
<dbReference type="PROSITE" id="PS01351">
    <property type="entry name" value="MAPK"/>
    <property type="match status" value="1"/>
</dbReference>
<keyword evidence="4 9" id="KW-0547">Nucleotide-binding</keyword>
<dbReference type="Pfam" id="PF00069">
    <property type="entry name" value="Pkinase"/>
    <property type="match status" value="1"/>
</dbReference>
<keyword evidence="6 9" id="KW-0067">ATP-binding</keyword>
<evidence type="ECO:0000256" key="5">
    <source>
        <dbReference type="ARBA" id="ARBA00022777"/>
    </source>
</evidence>
<evidence type="ECO:0000256" key="3">
    <source>
        <dbReference type="ARBA" id="ARBA00022679"/>
    </source>
</evidence>
<evidence type="ECO:0000256" key="10">
    <source>
        <dbReference type="RuleBase" id="RU000304"/>
    </source>
</evidence>
<evidence type="ECO:0000259" key="12">
    <source>
        <dbReference type="PROSITE" id="PS50011"/>
    </source>
</evidence>
<dbReference type="FunFam" id="3.30.200.20:FF:000166">
    <property type="entry name" value="Mitogen-activated protein kinase"/>
    <property type="match status" value="1"/>
</dbReference>
<dbReference type="PROSITE" id="PS50011">
    <property type="entry name" value="PROTEIN_KINASE_DOM"/>
    <property type="match status" value="1"/>
</dbReference>
<dbReference type="InterPro" id="IPR050117">
    <property type="entry name" value="MAPK"/>
</dbReference>
<dbReference type="InterPro" id="IPR003527">
    <property type="entry name" value="MAP_kinase_CS"/>
</dbReference>
<name>A0ABD2QI95_9PLAT</name>
<evidence type="ECO:0000256" key="6">
    <source>
        <dbReference type="ARBA" id="ARBA00022840"/>
    </source>
</evidence>
<comment type="catalytic activity">
    <reaction evidence="8">
        <text>L-seryl-[protein] + ATP = O-phospho-L-seryl-[protein] + ADP + H(+)</text>
        <dbReference type="Rhea" id="RHEA:17989"/>
        <dbReference type="Rhea" id="RHEA-COMP:9863"/>
        <dbReference type="Rhea" id="RHEA-COMP:11604"/>
        <dbReference type="ChEBI" id="CHEBI:15378"/>
        <dbReference type="ChEBI" id="CHEBI:29999"/>
        <dbReference type="ChEBI" id="CHEBI:30616"/>
        <dbReference type="ChEBI" id="CHEBI:83421"/>
        <dbReference type="ChEBI" id="CHEBI:456216"/>
        <dbReference type="EC" id="2.7.11.24"/>
    </reaction>
</comment>
<evidence type="ECO:0000256" key="1">
    <source>
        <dbReference type="ARBA" id="ARBA00012411"/>
    </source>
</evidence>
<keyword evidence="2 10" id="KW-0723">Serine/threonine-protein kinase</keyword>
<dbReference type="InterPro" id="IPR011009">
    <property type="entry name" value="Kinase-like_dom_sf"/>
</dbReference>
<dbReference type="InterPro" id="IPR000719">
    <property type="entry name" value="Prot_kinase_dom"/>
</dbReference>
<keyword evidence="3 11" id="KW-0808">Transferase</keyword>
<sequence>MPSSTTNQVDAQVLNRFELKKRLGKGSYGVVWKAFDRKKNETVALKKIFDAFRNQTDAQRTFREVCFLNYLRQHPNIIKLHTVIKASNNQDLYLTFEFMEADLHNIIRKGCILKSAHKQFIMYQLFNAVLFLHSGQIIHRDLKPSNVLIDSDCNVKICDFGLARSLSPASAVGKGDTCLQLTEYVATRWYRAPEILLGHHQYTKAADIWSLGCILAEMLMGKALFPGVSTTNQLERIVSAIPVPEKHEIKHILKSDFRLNILEQAKESKMAKKSLREILPISTDAFAFDLITRLIVFRFDQRLTIEDCIAHGYVKKFRKPAHEVVLSKAIIPPVDDNVMLSVTDYRSLLYEMIYTKKLNPALVQLPSQEEVTEKKLESNMTDLNNNINNQQEQPKVMRREWVRHSALGTRIGGTRSYTNFSNPKVAPNMTSSHVWDWYKIRHRHVTVENYKASVKSNESSTISANYKVGVAVFIRLLDTLRN</sequence>
<keyword evidence="14" id="KW-1185">Reference proteome</keyword>
<dbReference type="Gene3D" id="1.10.510.10">
    <property type="entry name" value="Transferase(Phosphotransferase) domain 1"/>
    <property type="match status" value="1"/>
</dbReference>
<dbReference type="InterPro" id="IPR008271">
    <property type="entry name" value="Ser/Thr_kinase_AS"/>
</dbReference>